<evidence type="ECO:0000313" key="1">
    <source>
        <dbReference type="EMBL" id="KGM94934.1"/>
    </source>
</evidence>
<proteinExistence type="predicted"/>
<dbReference type="AlphaFoldDB" id="A0A0A0I0G0"/>
<evidence type="ECO:0000313" key="2">
    <source>
        <dbReference type="Proteomes" id="UP000030012"/>
    </source>
</evidence>
<dbReference type="RefSeq" id="WP_039255979.1">
    <property type="nucleotide sequence ID" value="NZ_JENJ01000053.1"/>
</dbReference>
<accession>A0A0A0I0G0</accession>
<organism evidence="1 2">
    <name type="scientific">Clostridium novyi A str. 4552</name>
    <dbReference type="NCBI Taxonomy" id="1444289"/>
    <lineage>
        <taxon>Bacteria</taxon>
        <taxon>Bacillati</taxon>
        <taxon>Bacillota</taxon>
        <taxon>Clostridia</taxon>
        <taxon>Eubacteriales</taxon>
        <taxon>Clostridiaceae</taxon>
        <taxon>Clostridium</taxon>
    </lineage>
</organism>
<sequence>MENSKNIINNIEETAPEVLTSNLRNGYAYCNSMASAMAYSDWYTETATIAAPKYSQFYAMAIGWNRAIAGGESFVSCSCGNFDTLENQNGKDMKRKYTSEFNKDIQENEEIKELKELIKNKCETIKAYVDEMIKVTRDQQIDNIDDDNIKIIKLNGVTLVCIGYASAEGYGDKASNSYSGVINNENSATSYSRADSFGNNVAMVYGYSYLNCHCKHCKQC</sequence>
<reference evidence="1 2" key="1">
    <citation type="submission" date="2014-01" db="EMBL/GenBank/DDBJ databases">
        <title>Plasmidome dynamics in the species complex Clostridium novyi sensu lato converts strains of independent lineages into distinctly different pathogens.</title>
        <authorList>
            <person name="Skarin H."/>
            <person name="Segerman B."/>
        </authorList>
    </citation>
    <scope>NUCLEOTIDE SEQUENCE [LARGE SCALE GENOMIC DNA]</scope>
    <source>
        <strain evidence="1 2">4552</strain>
    </source>
</reference>
<dbReference type="EMBL" id="JENJ01000053">
    <property type="protein sequence ID" value="KGM94934.1"/>
    <property type="molecule type" value="Genomic_DNA"/>
</dbReference>
<comment type="caution">
    <text evidence="1">The sequence shown here is derived from an EMBL/GenBank/DDBJ whole genome shotgun (WGS) entry which is preliminary data.</text>
</comment>
<protein>
    <submittedName>
        <fullName evidence="1">Uncharacterized protein</fullName>
    </submittedName>
</protein>
<name>A0A0A0I0G0_CLONO</name>
<dbReference type="Proteomes" id="UP000030012">
    <property type="component" value="Unassembled WGS sequence"/>
</dbReference>
<gene>
    <name evidence="1" type="ORF">Z968_10540</name>
</gene>